<reference evidence="1" key="1">
    <citation type="journal article" date="2019" name="Environ. Microbiol.">
        <title>Fungal ecological strategies reflected in gene transcription - a case study of two litter decomposers.</title>
        <authorList>
            <person name="Barbi F."/>
            <person name="Kohler A."/>
            <person name="Barry K."/>
            <person name="Baskaran P."/>
            <person name="Daum C."/>
            <person name="Fauchery L."/>
            <person name="Ihrmark K."/>
            <person name="Kuo A."/>
            <person name="LaButti K."/>
            <person name="Lipzen A."/>
            <person name="Morin E."/>
            <person name="Grigoriev I.V."/>
            <person name="Henrissat B."/>
            <person name="Lindahl B."/>
            <person name="Martin F."/>
        </authorList>
    </citation>
    <scope>NUCLEOTIDE SEQUENCE</scope>
    <source>
        <strain evidence="1">JB14</strain>
    </source>
</reference>
<keyword evidence="2" id="KW-1185">Reference proteome</keyword>
<sequence length="89" mass="10151">MRCTLRSRLLPSEHGGDYADNGQPLPLPYNPQNRREQYIPSGFTIGCSYTFKTGSIFYTFNTHSMVLTFFVMNETSSLLSVFLDKQTLT</sequence>
<proteinExistence type="predicted"/>
<name>A0A6A4GHW8_9AGAR</name>
<gene>
    <name evidence="1" type="ORF">BT96DRAFT_1092703</name>
</gene>
<dbReference type="OrthoDB" id="258495at2759"/>
<dbReference type="AlphaFoldDB" id="A0A6A4GHW8"/>
<accession>A0A6A4GHW8</accession>
<evidence type="ECO:0000313" key="2">
    <source>
        <dbReference type="Proteomes" id="UP000799118"/>
    </source>
</evidence>
<dbReference type="EMBL" id="ML770025">
    <property type="protein sequence ID" value="KAE9385131.1"/>
    <property type="molecule type" value="Genomic_DNA"/>
</dbReference>
<evidence type="ECO:0000313" key="1">
    <source>
        <dbReference type="EMBL" id="KAE9385131.1"/>
    </source>
</evidence>
<protein>
    <submittedName>
        <fullName evidence="1">Uncharacterized protein</fullName>
    </submittedName>
</protein>
<dbReference type="Proteomes" id="UP000799118">
    <property type="component" value="Unassembled WGS sequence"/>
</dbReference>
<organism evidence="1 2">
    <name type="scientific">Gymnopus androsaceus JB14</name>
    <dbReference type="NCBI Taxonomy" id="1447944"/>
    <lineage>
        <taxon>Eukaryota</taxon>
        <taxon>Fungi</taxon>
        <taxon>Dikarya</taxon>
        <taxon>Basidiomycota</taxon>
        <taxon>Agaricomycotina</taxon>
        <taxon>Agaricomycetes</taxon>
        <taxon>Agaricomycetidae</taxon>
        <taxon>Agaricales</taxon>
        <taxon>Marasmiineae</taxon>
        <taxon>Omphalotaceae</taxon>
        <taxon>Gymnopus</taxon>
    </lineage>
</organism>